<dbReference type="InterPro" id="IPR025846">
    <property type="entry name" value="TBL_N"/>
</dbReference>
<name>A0ABD3BPK5_9LAMI</name>
<keyword evidence="6 7" id="KW-0472">Membrane</keyword>
<evidence type="ECO:0000259" key="9">
    <source>
        <dbReference type="Pfam" id="PF14416"/>
    </source>
</evidence>
<keyword evidence="4" id="KW-0735">Signal-anchor</keyword>
<comment type="subcellular location">
    <subcellularLocation>
        <location evidence="1">Membrane</location>
        <topology evidence="1">Single-pass membrane protein</topology>
    </subcellularLocation>
</comment>
<dbReference type="InterPro" id="IPR029962">
    <property type="entry name" value="TBL"/>
</dbReference>
<keyword evidence="3 7" id="KW-0812">Transmembrane</keyword>
<keyword evidence="5 7" id="KW-1133">Transmembrane helix</keyword>
<evidence type="ECO:0000259" key="8">
    <source>
        <dbReference type="Pfam" id="PF13839"/>
    </source>
</evidence>
<dbReference type="EMBL" id="JAVIJP010000069">
    <property type="protein sequence ID" value="KAL3619197.1"/>
    <property type="molecule type" value="Genomic_DNA"/>
</dbReference>
<protein>
    <submittedName>
        <fullName evidence="10">Protein trichome birefringence-like 23</fullName>
    </submittedName>
</protein>
<organism evidence="10 11">
    <name type="scientific">Castilleja foliolosa</name>
    <dbReference type="NCBI Taxonomy" id="1961234"/>
    <lineage>
        <taxon>Eukaryota</taxon>
        <taxon>Viridiplantae</taxon>
        <taxon>Streptophyta</taxon>
        <taxon>Embryophyta</taxon>
        <taxon>Tracheophyta</taxon>
        <taxon>Spermatophyta</taxon>
        <taxon>Magnoliopsida</taxon>
        <taxon>eudicotyledons</taxon>
        <taxon>Gunneridae</taxon>
        <taxon>Pentapetalae</taxon>
        <taxon>asterids</taxon>
        <taxon>lamiids</taxon>
        <taxon>Lamiales</taxon>
        <taxon>Orobanchaceae</taxon>
        <taxon>Pedicularideae</taxon>
        <taxon>Castillejinae</taxon>
        <taxon>Castilleja</taxon>
    </lineage>
</organism>
<keyword evidence="11" id="KW-1185">Reference proteome</keyword>
<feature type="transmembrane region" description="Helical" evidence="7">
    <location>
        <begin position="20"/>
        <end position="40"/>
    </location>
</feature>
<feature type="domain" description="Trichome birefringence-like N-terminal" evidence="9">
    <location>
        <begin position="86"/>
        <end position="139"/>
    </location>
</feature>
<dbReference type="InterPro" id="IPR026057">
    <property type="entry name" value="TBL_C"/>
</dbReference>
<proteinExistence type="inferred from homology"/>
<dbReference type="Pfam" id="PF13839">
    <property type="entry name" value="PC-Esterase"/>
    <property type="match status" value="1"/>
</dbReference>
<evidence type="ECO:0000256" key="4">
    <source>
        <dbReference type="ARBA" id="ARBA00022968"/>
    </source>
</evidence>
<evidence type="ECO:0000256" key="6">
    <source>
        <dbReference type="ARBA" id="ARBA00023136"/>
    </source>
</evidence>
<evidence type="ECO:0000256" key="1">
    <source>
        <dbReference type="ARBA" id="ARBA00004167"/>
    </source>
</evidence>
<comment type="similarity">
    <text evidence="2">Belongs to the PC-esterase family. TBL subfamily.</text>
</comment>
<gene>
    <name evidence="10" type="primary">TBL23</name>
    <name evidence="10" type="ORF">CASFOL_036767</name>
</gene>
<evidence type="ECO:0000256" key="3">
    <source>
        <dbReference type="ARBA" id="ARBA00022692"/>
    </source>
</evidence>
<evidence type="ECO:0000256" key="5">
    <source>
        <dbReference type="ARBA" id="ARBA00022989"/>
    </source>
</evidence>
<accession>A0ABD3BPK5</accession>
<reference evidence="11" key="1">
    <citation type="journal article" date="2024" name="IScience">
        <title>Strigolactones Initiate the Formation of Haustorium-like Structures in Castilleja.</title>
        <authorList>
            <person name="Buerger M."/>
            <person name="Peterson D."/>
            <person name="Chory J."/>
        </authorList>
    </citation>
    <scope>NUCLEOTIDE SEQUENCE [LARGE SCALE GENOMIC DNA]</scope>
</reference>
<sequence length="435" mass="50772">MVKKIVYDWKCWLRLIYEHNWFVIKFGVSALLVSAFLFLYKSSFDYSQSSKNTEISANPIISVYFPEITHQFHQQGYVTEYTSNEEKCDLFDGDWIPNKAEPFYTNNSCSFIEGHQNCMTNGRPDTGYLYWRWKPSGCDLARFDPRRFLDLMRNKSWALIGDSISRNHVQSLLCILSTVEMPKLVYHDENYRSRRWLFPLYNFTVSVIWSPFLVQAAIFEDENGVSTSEIEAHLDKLDQNWTEPYQNLDYMIFSSGEWFVKTTIYYENNTILGCHYCPKQNLTELGIDVPYRKALRNFFNYIIASKHKGTIFFRTSTQDHYENGEWFNGGSCGRKLPAKNGEFELNVLAKILRTVELEEFEKASREASRSGVNLRLLDVNPLSLLRPDGHPGPYRFFQPFAEDKNAKVGSDCLHWCLPGPIDTWNDLVMEMVVHG</sequence>
<dbReference type="AlphaFoldDB" id="A0ABD3BPK5"/>
<evidence type="ECO:0000313" key="11">
    <source>
        <dbReference type="Proteomes" id="UP001632038"/>
    </source>
</evidence>
<dbReference type="Proteomes" id="UP001632038">
    <property type="component" value="Unassembled WGS sequence"/>
</dbReference>
<dbReference type="PANTHER" id="PTHR32285:SF219">
    <property type="entry name" value="PROTEIN TRICHOME BIREFRINGENCE-LIKE 24"/>
    <property type="match status" value="1"/>
</dbReference>
<evidence type="ECO:0000256" key="2">
    <source>
        <dbReference type="ARBA" id="ARBA00007727"/>
    </source>
</evidence>
<evidence type="ECO:0000313" key="10">
    <source>
        <dbReference type="EMBL" id="KAL3619197.1"/>
    </source>
</evidence>
<dbReference type="Pfam" id="PF14416">
    <property type="entry name" value="PMR5N"/>
    <property type="match status" value="1"/>
</dbReference>
<dbReference type="PANTHER" id="PTHR32285">
    <property type="entry name" value="PROTEIN TRICHOME BIREFRINGENCE-LIKE 9-RELATED"/>
    <property type="match status" value="1"/>
</dbReference>
<comment type="caution">
    <text evidence="10">The sequence shown here is derived from an EMBL/GenBank/DDBJ whole genome shotgun (WGS) entry which is preliminary data.</text>
</comment>
<feature type="domain" description="Trichome birefringence-like C-terminal" evidence="8">
    <location>
        <begin position="140"/>
        <end position="431"/>
    </location>
</feature>
<dbReference type="GO" id="GO:0016020">
    <property type="term" value="C:membrane"/>
    <property type="evidence" value="ECO:0007669"/>
    <property type="project" value="UniProtKB-SubCell"/>
</dbReference>
<evidence type="ECO:0000256" key="7">
    <source>
        <dbReference type="SAM" id="Phobius"/>
    </source>
</evidence>